<evidence type="ECO:0000259" key="1">
    <source>
        <dbReference type="Pfam" id="PF17803"/>
    </source>
</evidence>
<feature type="non-terminal residue" evidence="2">
    <location>
        <position position="1"/>
    </location>
</feature>
<organism evidence="2 3">
    <name type="scientific">Marinoscillum furvescens DSM 4134</name>
    <dbReference type="NCBI Taxonomy" id="1122208"/>
    <lineage>
        <taxon>Bacteria</taxon>
        <taxon>Pseudomonadati</taxon>
        <taxon>Bacteroidota</taxon>
        <taxon>Cytophagia</taxon>
        <taxon>Cytophagales</taxon>
        <taxon>Reichenbachiellaceae</taxon>
        <taxon>Marinoscillum</taxon>
    </lineage>
</organism>
<comment type="caution">
    <text evidence="2">The sequence shown here is derived from an EMBL/GenBank/DDBJ whole genome shotgun (WGS) entry which is preliminary data.</text>
</comment>
<dbReference type="Gene3D" id="2.60.40.2810">
    <property type="match status" value="1"/>
</dbReference>
<protein>
    <submittedName>
        <fullName evidence="2">Gliding motility-associated-like protein</fullName>
    </submittedName>
</protein>
<dbReference type="PANTHER" id="PTHR45739">
    <property type="entry name" value="MATRIX PROTEIN, PUTATIVE-RELATED"/>
    <property type="match status" value="1"/>
</dbReference>
<dbReference type="EMBL" id="QREG01000041">
    <property type="protein sequence ID" value="RED91505.1"/>
    <property type="molecule type" value="Genomic_DNA"/>
</dbReference>
<dbReference type="Gene3D" id="2.60.40.3440">
    <property type="match status" value="5"/>
</dbReference>
<dbReference type="GO" id="GO:0009653">
    <property type="term" value="P:anatomical structure morphogenesis"/>
    <property type="evidence" value="ECO:0007669"/>
    <property type="project" value="TreeGrafter"/>
</dbReference>
<reference evidence="2 3" key="1">
    <citation type="submission" date="2018-07" db="EMBL/GenBank/DDBJ databases">
        <title>Genomic Encyclopedia of Type Strains, Phase IV (KMG-IV): sequencing the most valuable type-strain genomes for metagenomic binning, comparative biology and taxonomic classification.</title>
        <authorList>
            <person name="Goeker M."/>
        </authorList>
    </citation>
    <scope>NUCLEOTIDE SEQUENCE [LARGE SCALE GENOMIC DNA]</scope>
    <source>
        <strain evidence="2 3">DSM 4134</strain>
    </source>
</reference>
<dbReference type="Proteomes" id="UP000256779">
    <property type="component" value="Unassembled WGS sequence"/>
</dbReference>
<dbReference type="Pfam" id="PF17803">
    <property type="entry name" value="Cadherin_4"/>
    <property type="match status" value="5"/>
</dbReference>
<dbReference type="InterPro" id="IPR026341">
    <property type="entry name" value="T9SS_type_B"/>
</dbReference>
<accession>A0A3D9KVV1</accession>
<dbReference type="InterPro" id="IPR051561">
    <property type="entry name" value="FRAS1_ECM"/>
</dbReference>
<dbReference type="InterPro" id="IPR040853">
    <property type="entry name" value="RapA2_cadherin-like"/>
</dbReference>
<feature type="domain" description="RapA2 cadherin-like" evidence="1">
    <location>
        <begin position="138"/>
        <end position="208"/>
    </location>
</feature>
<evidence type="ECO:0000313" key="2">
    <source>
        <dbReference type="EMBL" id="RED91505.1"/>
    </source>
</evidence>
<dbReference type="NCBIfam" id="TIGR01965">
    <property type="entry name" value="VCBS_repeat"/>
    <property type="match status" value="9"/>
</dbReference>
<proteinExistence type="predicted"/>
<dbReference type="NCBIfam" id="TIGR04131">
    <property type="entry name" value="Bac_Flav_CTERM"/>
    <property type="match status" value="1"/>
</dbReference>
<evidence type="ECO:0000313" key="3">
    <source>
        <dbReference type="Proteomes" id="UP000256779"/>
    </source>
</evidence>
<feature type="domain" description="RapA2 cadherin-like" evidence="1">
    <location>
        <begin position="41"/>
        <end position="111"/>
    </location>
</feature>
<sequence length="1435" mass="145769">NGTLTLNADGSFDYTHDGSETTSDSFTYKVNDGTVNGDTVTVSFTITPQNDAPVAVADAYTFDEGSTNTVVVGTGVLANDSDADGDAITAILVSDVSNGTLTLNADGSFSYTHDGSETTSDSFTYKVNDGTVDGNTVTVSLTINPVNDAPVAVADSYTFDEGSTNNVAAGTGVLANDSDTDGDAITAILVSDVSNGTLTLNADGSFSYTHDGSETTSDSFTYKVNDGTVDGNTVTVSLTINPVNDAPVAVADSYTFDEGSTNNVAAGTGVLANDSDADGDAITAVLVSDVSNGTLTLNADGSFTYTHDGSATTSDSFTYKVNDGTVDGNTVTVDITINPAAGGGNTAPVAVADAYTVENGSTNNITAASGVLANDSDADGDAITAILVSDVSNGTLTLNADGSFDYTHDGSETTSDSFTYKVNDGTVDGNTVTVTLTITPQNDAPVAVADAYTFDEGSSNTVAVATGVLANDSDADGDAITAILVSDVSNGTLTLNADGSFDYTHDGSETTSDSFTYKVNDGTVDGNTVTVDITINTAAGGGNTAPVAVADAYTVENGSTNNITAASGVLTNDSDADGDVITAILVSDVSNGTLTLNADGSFTYIHDGSATTSDSFTYKVNDGTEDGNTVTVDITINPAAGGGNTAPVAVADAYTVENGSTNNITAASGVLANDSDADGDAITAILVSGVTNGTLTLNANGSFTYTHDGSATTSDSFTYKVNDGTEDGNTVTVDITINPAAGGGNTAPVAVADAYSVENGSTNNITAASGVLANDSDADGDVITAILVSDVSNGTLTLNADGSFTYTHDGSATTSDSFTYKVNDGTEDGNTVTVDITINPAAGGGNTAPVAVADAYSVENGSTNNITAASGVLANDSDADGDVITAILVSDVSNGTLTLNADGSFTYTHDGSATTSDSFTYKVNDGTEDGNTVTVDITINPAAGGGNTAPVAVADAYSVENGSTNNITAASGVLANDSDADGDVITAILVSDVSNGTLTLNADGSFTYIHDGSATTSDSFTYKVNDGTEDGNTVTVDITINAAAGGGNTAPVAVADTYTVENGSTNNITAASGVLANDSDADGDAITAILVSGVTNGTLTFNADGSFTYTHDGSATTSDSFTYKANDGELDGNTVTVTITINAAANAAPIADDENEQVLRGGTVVINIADGDWDPDGDLDINTITLMSEPQHGMWAMAGGMVEYTHDGSESDQDQFTYQVYDKTGLVSNLATVTIDILEGNQPPVANDDAAAVSFGEVVLINVAENDQDPDGKLDLATIEVVDQPSFGTVSINNDGTVAYLHEGDQVSTDQFTYTIRDEEGNISNVATVTITIRPEEDEPVEVPNAFTPDGDGVNDTWEIPDIVKYPNNMVKVFNRWGNKVAEIKGYNNTTRVWDATAEVQYQLGNEKVPAGTYFYMIDLGDGKETLSGFVVVSR</sequence>
<dbReference type="NCBIfam" id="NF012211">
    <property type="entry name" value="tand_rpt_95"/>
    <property type="match status" value="14"/>
</dbReference>
<dbReference type="Pfam" id="PF13585">
    <property type="entry name" value="CHU_C"/>
    <property type="match status" value="1"/>
</dbReference>
<dbReference type="OrthoDB" id="9805017at2"/>
<feature type="domain" description="RapA2 cadherin-like" evidence="1">
    <location>
        <begin position="235"/>
        <end position="305"/>
    </location>
</feature>
<feature type="domain" description="RapA2 cadherin-like" evidence="1">
    <location>
        <begin position="332"/>
        <end position="406"/>
    </location>
</feature>
<dbReference type="InterPro" id="IPR010221">
    <property type="entry name" value="VCBS_dom"/>
</dbReference>
<dbReference type="PANTHER" id="PTHR45739:SF8">
    <property type="entry name" value="FRAS1-RELATED EXTRACELLULAR MATRIX PROTEIN 1"/>
    <property type="match status" value="1"/>
</dbReference>
<name>A0A3D9KVV1_MARFU</name>
<dbReference type="Pfam" id="PF17963">
    <property type="entry name" value="Big_9"/>
    <property type="match status" value="8"/>
</dbReference>
<gene>
    <name evidence="2" type="ORF">C7460_14114</name>
</gene>
<keyword evidence="3" id="KW-1185">Reference proteome</keyword>
<dbReference type="RefSeq" id="WP_147303072.1">
    <property type="nucleotide sequence ID" value="NZ_QREG01000041.1"/>
</dbReference>
<feature type="domain" description="RapA2 cadherin-like" evidence="1">
    <location>
        <begin position="433"/>
        <end position="503"/>
    </location>
</feature>